<dbReference type="STRING" id="1121015.GCA_000420545_00138"/>
<dbReference type="InterPro" id="IPR021908">
    <property type="entry name" value="YfbK_C"/>
</dbReference>
<dbReference type="InterPro" id="IPR036465">
    <property type="entry name" value="vWFA_dom_sf"/>
</dbReference>
<dbReference type="SUPFAM" id="SSF53300">
    <property type="entry name" value="vWA-like"/>
    <property type="match status" value="1"/>
</dbReference>
<keyword evidence="2" id="KW-0732">Signal</keyword>
<dbReference type="PANTHER" id="PTHR10579">
    <property type="entry name" value="CALCIUM-ACTIVATED CHLORIDE CHANNEL REGULATOR"/>
    <property type="match status" value="1"/>
</dbReference>
<dbReference type="Pfam" id="PF12450">
    <property type="entry name" value="vWF_A"/>
    <property type="match status" value="1"/>
</dbReference>
<name>A0A091ALQ2_9GAMM</name>
<dbReference type="Pfam" id="PF12034">
    <property type="entry name" value="YfbK_C"/>
    <property type="match status" value="1"/>
</dbReference>
<dbReference type="OrthoDB" id="9805121at2"/>
<dbReference type="Gene3D" id="3.40.50.410">
    <property type="entry name" value="von Willebrand factor, type A domain"/>
    <property type="match status" value="1"/>
</dbReference>
<proteinExistence type="predicted"/>
<feature type="chain" id="PRO_5001870710" description="VWFA domain-containing protein" evidence="2">
    <location>
        <begin position="27"/>
        <end position="591"/>
    </location>
</feature>
<organism evidence="4 5">
    <name type="scientific">Arenimonas oryziterrae DSM 21050 = YC6267</name>
    <dbReference type="NCBI Taxonomy" id="1121015"/>
    <lineage>
        <taxon>Bacteria</taxon>
        <taxon>Pseudomonadati</taxon>
        <taxon>Pseudomonadota</taxon>
        <taxon>Gammaproteobacteria</taxon>
        <taxon>Lysobacterales</taxon>
        <taxon>Lysobacteraceae</taxon>
        <taxon>Arenimonas</taxon>
    </lineage>
</organism>
<dbReference type="PROSITE" id="PS50234">
    <property type="entry name" value="VWFA"/>
    <property type="match status" value="1"/>
</dbReference>
<evidence type="ECO:0000256" key="2">
    <source>
        <dbReference type="SAM" id="SignalP"/>
    </source>
</evidence>
<dbReference type="PATRIC" id="fig|1121015.4.peg.2549"/>
<dbReference type="Pfam" id="PF00092">
    <property type="entry name" value="VWA"/>
    <property type="match status" value="1"/>
</dbReference>
<gene>
    <name evidence="4" type="ORF">N789_04325</name>
</gene>
<comment type="caution">
    <text evidence="4">The sequence shown here is derived from an EMBL/GenBank/DDBJ whole genome shotgun (WGS) entry which is preliminary data.</text>
</comment>
<dbReference type="AlphaFoldDB" id="A0A091ALQ2"/>
<evidence type="ECO:0000256" key="1">
    <source>
        <dbReference type="SAM" id="MobiDB-lite"/>
    </source>
</evidence>
<dbReference type="InterPro" id="IPR002035">
    <property type="entry name" value="VWF_A"/>
</dbReference>
<keyword evidence="5" id="KW-1185">Reference proteome</keyword>
<evidence type="ECO:0000259" key="3">
    <source>
        <dbReference type="PROSITE" id="PS50234"/>
    </source>
</evidence>
<accession>A0A091ALQ2</accession>
<dbReference type="CDD" id="cd01465">
    <property type="entry name" value="vWA_subgroup"/>
    <property type="match status" value="1"/>
</dbReference>
<feature type="region of interest" description="Disordered" evidence="1">
    <location>
        <begin position="45"/>
        <end position="64"/>
    </location>
</feature>
<sequence length="591" mass="62918">MRPSALAFAISLALLAACSQTRPNTAADTTKAEEAPRDRVAQLAVAPQPVSTPETGAIAASTADPRRAESDAIVYEATDQAAAVSKVAGNIASPMSMPPPPPGIGGIVGYAAPANTEHYAEHQDNPTQLVAENSVSTFSIDVDTGSYSNVRRMLMSGQRPPADAVRAEEMINYFDYGYAGPASRTTPFRVSTEIAPAPWNAKHQLLQIGIQGYDVDRAEIPASNLVFLIDTSGSMQSEDKLPLLKQSFAELVKQLRPQDRVSIVVYAGSAGLILPPTTGDQKQTILAALDRLEAGGSTNGGEGLQLAYAMAKQGFMRNGVNRVILATDGDFNVGTVDQKALETMISDQRASGVALTTLGFGTGNYNDAMAEQLADLGNGNHAYIDTLNEGKKVLVEEMSSTMLTIAQDVKIQVEFNPAVVAEYRLIGYENRALRREDFNNDKVDAGEIGAGHDVTALYEITLVGSGGDSVDPLRYGRNTAAAAGKADEIALLRLRYKQPGADSSRLIETPLSKRQIQTQASARLRWAAAVAAYADLLRGGKNVGRFGWNQVHALAASVPGDDRWGYHAEFLQLIDRARGVTQGDAPVAVSE</sequence>
<protein>
    <recommendedName>
        <fullName evidence="3">VWFA domain-containing protein</fullName>
    </recommendedName>
</protein>
<dbReference type="InterPro" id="IPR022156">
    <property type="entry name" value="Uncharacterised_YfbK_N"/>
</dbReference>
<evidence type="ECO:0000313" key="4">
    <source>
        <dbReference type="EMBL" id="KFN41118.1"/>
    </source>
</evidence>
<dbReference type="InterPro" id="IPR051266">
    <property type="entry name" value="CLCR"/>
</dbReference>
<dbReference type="PROSITE" id="PS51257">
    <property type="entry name" value="PROKAR_LIPOPROTEIN"/>
    <property type="match status" value="1"/>
</dbReference>
<feature type="domain" description="VWFA" evidence="3">
    <location>
        <begin position="224"/>
        <end position="402"/>
    </location>
</feature>
<dbReference type="EMBL" id="AVCI01000045">
    <property type="protein sequence ID" value="KFN41118.1"/>
    <property type="molecule type" value="Genomic_DNA"/>
</dbReference>
<reference evidence="4 5" key="1">
    <citation type="submission" date="2013-09" db="EMBL/GenBank/DDBJ databases">
        <title>Genome sequencing of Arenimonas oryziterrae.</title>
        <authorList>
            <person name="Chen F."/>
            <person name="Wang G."/>
        </authorList>
    </citation>
    <scope>NUCLEOTIDE SEQUENCE [LARGE SCALE GENOMIC DNA]</scope>
    <source>
        <strain evidence="4 5">YC6267</strain>
    </source>
</reference>
<dbReference type="PANTHER" id="PTHR10579:SF43">
    <property type="entry name" value="ZINC FINGER (C3HC4-TYPE RING FINGER) FAMILY PROTEIN"/>
    <property type="match status" value="1"/>
</dbReference>
<dbReference type="RefSeq" id="WP_022967813.1">
    <property type="nucleotide sequence ID" value="NZ_ATVD01000001.1"/>
</dbReference>
<feature type="signal peptide" evidence="2">
    <location>
        <begin position="1"/>
        <end position="26"/>
    </location>
</feature>
<evidence type="ECO:0000313" key="5">
    <source>
        <dbReference type="Proteomes" id="UP000029385"/>
    </source>
</evidence>
<dbReference type="SMART" id="SM00327">
    <property type="entry name" value="VWA"/>
    <property type="match status" value="1"/>
</dbReference>
<dbReference type="eggNOG" id="COG2304">
    <property type="taxonomic scope" value="Bacteria"/>
</dbReference>
<dbReference type="Proteomes" id="UP000029385">
    <property type="component" value="Unassembled WGS sequence"/>
</dbReference>